<protein>
    <submittedName>
        <fullName evidence="13">Glycosyl transferase</fullName>
    </submittedName>
</protein>
<evidence type="ECO:0000256" key="8">
    <source>
        <dbReference type="ARBA" id="ARBA00023306"/>
    </source>
</evidence>
<keyword evidence="6" id="KW-0573">Peptidoglycan synthesis</keyword>
<organism evidence="13 14">
    <name type="scientific">Cinnamomum micranthum f. kanehirae</name>
    <dbReference type="NCBI Taxonomy" id="337451"/>
    <lineage>
        <taxon>Eukaryota</taxon>
        <taxon>Viridiplantae</taxon>
        <taxon>Streptophyta</taxon>
        <taxon>Embryophyta</taxon>
        <taxon>Tracheophyta</taxon>
        <taxon>Spermatophyta</taxon>
        <taxon>Magnoliopsida</taxon>
        <taxon>Magnoliidae</taxon>
        <taxon>Laurales</taxon>
        <taxon>Lauraceae</taxon>
        <taxon>Cinnamomum</taxon>
    </lineage>
</organism>
<evidence type="ECO:0000256" key="2">
    <source>
        <dbReference type="ARBA" id="ARBA00022618"/>
    </source>
</evidence>
<evidence type="ECO:0000256" key="9">
    <source>
        <dbReference type="ARBA" id="ARBA00023316"/>
    </source>
</evidence>
<evidence type="ECO:0000256" key="3">
    <source>
        <dbReference type="ARBA" id="ARBA00022676"/>
    </source>
</evidence>
<keyword evidence="10" id="KW-1133">Transmembrane helix</keyword>
<evidence type="ECO:0000256" key="10">
    <source>
        <dbReference type="SAM" id="Phobius"/>
    </source>
</evidence>
<keyword evidence="4 13" id="KW-0808">Transferase</keyword>
<name>A0A443N124_9MAGN</name>
<reference evidence="13 14" key="1">
    <citation type="journal article" date="2019" name="Nat. Plants">
        <title>Stout camphor tree genome fills gaps in understanding of flowering plant genome evolution.</title>
        <authorList>
            <person name="Chaw S.M."/>
            <person name="Liu Y.C."/>
            <person name="Wu Y.W."/>
            <person name="Wang H.Y."/>
            <person name="Lin C.I."/>
            <person name="Wu C.S."/>
            <person name="Ke H.M."/>
            <person name="Chang L.Y."/>
            <person name="Hsu C.Y."/>
            <person name="Yang H.T."/>
            <person name="Sudianto E."/>
            <person name="Hsu M.H."/>
            <person name="Wu K.P."/>
            <person name="Wang L.N."/>
            <person name="Leebens-Mack J.H."/>
            <person name="Tsai I.J."/>
        </authorList>
    </citation>
    <scope>NUCLEOTIDE SEQUENCE [LARGE SCALE GENOMIC DNA]</scope>
    <source>
        <strain evidence="14">cv. Chaw 1501</strain>
        <tissue evidence="13">Young leaves</tissue>
    </source>
</reference>
<dbReference type="GO" id="GO:0071555">
    <property type="term" value="P:cell wall organization"/>
    <property type="evidence" value="ECO:0007669"/>
    <property type="project" value="UniProtKB-KW"/>
</dbReference>
<dbReference type="InterPro" id="IPR004276">
    <property type="entry name" value="GlycoTrans_28_N"/>
</dbReference>
<sequence>MASSSSTTTTTIFSPFSLPSTPHRFPKSLKYPIISPPTRRLRISSCLAVDPTDDNLSTPSLHPDDDDLRIVFAAGGTGGHIYPAIAIADDFKLLHPAAKILFLGTGSGMESISAPSAGFDFAAVPAVALARPLLSPLNLVFPFRLLKCVLASYRKLRDIRPRVVVGTGGYVAAPVCLAAALSGVKVVIQEQNSVPGLANRLLGLFADKVFVSFESSSTYFPTEKCEVSGNPVRASLRRYTSKAVARMHFFPREAVSGAQVLLVLGGSLGANSINIAVLNMYYQMLMEHKNRFVIWQTGVAGFDEMESLVRNHPRLLLTPFLHTMDLAYAGADLVVSRAGAMTCSEILATGKPSILIPSPNVAEGHQIRNAYIMENIAGSRIILEEELDSTTLGSVIDGILGDESEMALMSEKAMKAARPDASAQIAQHILSLAKLPAQTTK</sequence>
<dbReference type="CDD" id="cd03785">
    <property type="entry name" value="GT28_MurG"/>
    <property type="match status" value="1"/>
</dbReference>
<dbReference type="Pfam" id="PF04101">
    <property type="entry name" value="Glyco_tran_28_C"/>
    <property type="match status" value="1"/>
</dbReference>
<keyword evidence="9" id="KW-0961">Cell wall biogenesis/degradation</keyword>
<dbReference type="GO" id="GO:0050511">
    <property type="term" value="F:undecaprenyldiphospho-muramoylpentapeptide beta-N-acetylglucosaminyltransferase activity"/>
    <property type="evidence" value="ECO:0007669"/>
    <property type="project" value="InterPro"/>
</dbReference>
<dbReference type="Proteomes" id="UP000283530">
    <property type="component" value="Unassembled WGS sequence"/>
</dbReference>
<evidence type="ECO:0000313" key="13">
    <source>
        <dbReference type="EMBL" id="RWR72222.1"/>
    </source>
</evidence>
<dbReference type="EMBL" id="QPKB01000001">
    <property type="protein sequence ID" value="RWR72222.1"/>
    <property type="molecule type" value="Genomic_DNA"/>
</dbReference>
<dbReference type="PANTHER" id="PTHR21015">
    <property type="entry name" value="UDP-N-ACETYLGLUCOSAMINE--N-ACETYLMURAMYL-(PENTAPEPTIDE) PYROPHOSPHORYL-UNDECAPRENOL N-ACETYLGLUCOSAMINE TRANSFERASE 1"/>
    <property type="match status" value="1"/>
</dbReference>
<keyword evidence="3" id="KW-0328">Glycosyltransferase</keyword>
<evidence type="ECO:0000313" key="14">
    <source>
        <dbReference type="Proteomes" id="UP000283530"/>
    </source>
</evidence>
<dbReference type="InterPro" id="IPR006009">
    <property type="entry name" value="GlcNAc_MurG"/>
</dbReference>
<evidence type="ECO:0000256" key="5">
    <source>
        <dbReference type="ARBA" id="ARBA00022960"/>
    </source>
</evidence>
<dbReference type="Gene3D" id="3.40.50.2000">
    <property type="entry name" value="Glycogen Phosphorylase B"/>
    <property type="match status" value="2"/>
</dbReference>
<comment type="caution">
    <text evidence="13">The sequence shown here is derived from an EMBL/GenBank/DDBJ whole genome shotgun (WGS) entry which is preliminary data.</text>
</comment>
<dbReference type="InterPro" id="IPR007235">
    <property type="entry name" value="Glyco_trans_28_C"/>
</dbReference>
<dbReference type="AlphaFoldDB" id="A0A443N124"/>
<dbReference type="PANTHER" id="PTHR21015:SF22">
    <property type="entry name" value="GLYCOSYLTRANSFERASE"/>
    <property type="match status" value="1"/>
</dbReference>
<feature type="transmembrane region" description="Helical" evidence="10">
    <location>
        <begin position="260"/>
        <end position="282"/>
    </location>
</feature>
<dbReference type="GO" id="GO:0005975">
    <property type="term" value="P:carbohydrate metabolic process"/>
    <property type="evidence" value="ECO:0007669"/>
    <property type="project" value="InterPro"/>
</dbReference>
<dbReference type="GO" id="GO:0008360">
    <property type="term" value="P:regulation of cell shape"/>
    <property type="evidence" value="ECO:0007669"/>
    <property type="project" value="UniProtKB-KW"/>
</dbReference>
<proteinExistence type="inferred from homology"/>
<keyword evidence="7 10" id="KW-0472">Membrane</keyword>
<keyword evidence="10" id="KW-0812">Transmembrane</keyword>
<dbReference type="GO" id="GO:0051301">
    <property type="term" value="P:cell division"/>
    <property type="evidence" value="ECO:0007669"/>
    <property type="project" value="UniProtKB-KW"/>
</dbReference>
<evidence type="ECO:0000259" key="12">
    <source>
        <dbReference type="Pfam" id="PF04101"/>
    </source>
</evidence>
<dbReference type="OrthoDB" id="20273at2759"/>
<accession>A0A443N124</accession>
<dbReference type="STRING" id="337451.A0A443N124"/>
<evidence type="ECO:0000256" key="7">
    <source>
        <dbReference type="ARBA" id="ARBA00023136"/>
    </source>
</evidence>
<dbReference type="Pfam" id="PF03033">
    <property type="entry name" value="Glyco_transf_28"/>
    <property type="match status" value="1"/>
</dbReference>
<feature type="domain" description="Glycosyl transferase family 28 C-terminal" evidence="12">
    <location>
        <begin position="260"/>
        <end position="424"/>
    </location>
</feature>
<feature type="domain" description="Glycosyltransferase family 28 N-terminal" evidence="11">
    <location>
        <begin position="70"/>
        <end position="210"/>
    </location>
</feature>
<dbReference type="NCBIfam" id="TIGR01133">
    <property type="entry name" value="murG"/>
    <property type="match status" value="1"/>
</dbReference>
<gene>
    <name evidence="13" type="ORF">CKAN_00043400</name>
</gene>
<dbReference type="HAMAP" id="MF_00033">
    <property type="entry name" value="MurG"/>
    <property type="match status" value="1"/>
</dbReference>
<evidence type="ECO:0000256" key="1">
    <source>
        <dbReference type="ARBA" id="ARBA00022475"/>
    </source>
</evidence>
<evidence type="ECO:0000256" key="6">
    <source>
        <dbReference type="ARBA" id="ARBA00022984"/>
    </source>
</evidence>
<keyword evidence="8" id="KW-0131">Cell cycle</keyword>
<evidence type="ECO:0000259" key="11">
    <source>
        <dbReference type="Pfam" id="PF03033"/>
    </source>
</evidence>
<keyword evidence="1" id="KW-1003">Cell membrane</keyword>
<keyword evidence="5" id="KW-0133">Cell shape</keyword>
<keyword evidence="2" id="KW-0132">Cell division</keyword>
<dbReference type="SUPFAM" id="SSF53756">
    <property type="entry name" value="UDP-Glycosyltransferase/glycogen phosphorylase"/>
    <property type="match status" value="1"/>
</dbReference>
<keyword evidence="14" id="KW-1185">Reference proteome</keyword>
<evidence type="ECO:0000256" key="4">
    <source>
        <dbReference type="ARBA" id="ARBA00022679"/>
    </source>
</evidence>